<evidence type="ECO:0000313" key="2">
    <source>
        <dbReference type="Proteomes" id="UP000234329"/>
    </source>
</evidence>
<comment type="caution">
    <text evidence="1">The sequence shown here is derived from an EMBL/GenBank/DDBJ whole genome shotgun (WGS) entry which is preliminary data.</text>
</comment>
<proteinExistence type="predicted"/>
<sequence length="84" mass="9810">MSYICIESGENNRYPVVFITENLNRCLEWLGDRPAQIIGVEHHKRARHAYHMTSIDLRQLHSNQEIVNFVHTHNQGEIDHACVC</sequence>
<reference evidence="1 2" key="1">
    <citation type="submission" date="2017-03" db="EMBL/GenBank/DDBJ databases">
        <title>Draft genime sequence of the acidophilic sulfur-oxidizing bacterium Acidithiobacillus sp. SH, isolated from seawater.</title>
        <authorList>
            <person name="Sharmin S."/>
            <person name="Tokuhisa M."/>
            <person name="Kanao T."/>
            <person name="Kamimura K."/>
        </authorList>
    </citation>
    <scope>NUCLEOTIDE SEQUENCE [LARGE SCALE GENOMIC DNA]</scope>
    <source>
        <strain evidence="1 2">SH</strain>
    </source>
</reference>
<dbReference type="InParanoid" id="A0A2I1DJ21"/>
<name>A0A2I1DJ21_9PROT</name>
<gene>
    <name evidence="1" type="ORF">B1757_12920</name>
</gene>
<accession>A0A2I1DJ21</accession>
<evidence type="ECO:0000313" key="1">
    <source>
        <dbReference type="EMBL" id="PKY09845.1"/>
    </source>
</evidence>
<dbReference type="AlphaFoldDB" id="A0A2I1DJ21"/>
<dbReference type="Proteomes" id="UP000234329">
    <property type="component" value="Unassembled WGS sequence"/>
</dbReference>
<protein>
    <submittedName>
        <fullName evidence="1">Uncharacterized protein</fullName>
    </submittedName>
</protein>
<keyword evidence="2" id="KW-1185">Reference proteome</keyword>
<dbReference type="RefSeq" id="WP_101538715.1">
    <property type="nucleotide sequence ID" value="NZ_MXAV01000048.1"/>
</dbReference>
<dbReference type="EMBL" id="MXAV01000048">
    <property type="protein sequence ID" value="PKY09845.1"/>
    <property type="molecule type" value="Genomic_DNA"/>
</dbReference>
<organism evidence="1 2">
    <name type="scientific">Acidithiobacillus marinus</name>
    <dbReference type="NCBI Taxonomy" id="187490"/>
    <lineage>
        <taxon>Bacteria</taxon>
        <taxon>Pseudomonadati</taxon>
        <taxon>Pseudomonadota</taxon>
        <taxon>Acidithiobacillia</taxon>
        <taxon>Acidithiobacillales</taxon>
        <taxon>Acidithiobacillaceae</taxon>
        <taxon>Acidithiobacillus</taxon>
    </lineage>
</organism>